<sequence>MATNDAAALKAAMRETLENNGQLDNIKAQLRAVVFQALDASSPESRVRPPMPPENMILNEVIREYLSFSGYEHTLSVFSAEIGLRDASALPRSVLGAQVGLRQAPKDVPLLYSMLNDVRSGNAQS</sequence>
<evidence type="ECO:0000256" key="6">
    <source>
        <dbReference type="ARBA" id="ARBA00023212"/>
    </source>
</evidence>
<dbReference type="VEuPathDB" id="TriTrypDB:BSAL_54935"/>
<keyword evidence="10" id="KW-1185">Reference proteome</keyword>
<reference evidence="10" key="1">
    <citation type="submission" date="2015-09" db="EMBL/GenBank/DDBJ databases">
        <authorList>
            <consortium name="Pathogen Informatics"/>
        </authorList>
    </citation>
    <scope>NUCLEOTIDE SEQUENCE [LARGE SCALE GENOMIC DNA]</scope>
    <source>
        <strain evidence="10">Lake Konstanz</strain>
    </source>
</reference>
<evidence type="ECO:0000256" key="5">
    <source>
        <dbReference type="ARBA" id="ARBA00022794"/>
    </source>
</evidence>
<keyword evidence="5" id="KW-0970">Cilium biogenesis/degradation</keyword>
<organism evidence="9 10">
    <name type="scientific">Bodo saltans</name>
    <name type="common">Flagellated protozoan</name>
    <dbReference type="NCBI Taxonomy" id="75058"/>
    <lineage>
        <taxon>Eukaryota</taxon>
        <taxon>Discoba</taxon>
        <taxon>Euglenozoa</taxon>
        <taxon>Kinetoplastea</taxon>
        <taxon>Metakinetoplastina</taxon>
        <taxon>Eubodonida</taxon>
        <taxon>Bodonidae</taxon>
        <taxon>Bodo</taxon>
    </lineage>
</organism>
<evidence type="ECO:0000313" key="10">
    <source>
        <dbReference type="Proteomes" id="UP000051952"/>
    </source>
</evidence>
<evidence type="ECO:0000256" key="1">
    <source>
        <dbReference type="ARBA" id="ARBA00004120"/>
    </source>
</evidence>
<evidence type="ECO:0000256" key="2">
    <source>
        <dbReference type="ARBA" id="ARBA00004300"/>
    </source>
</evidence>
<dbReference type="GO" id="GO:0030030">
    <property type="term" value="P:cell projection organization"/>
    <property type="evidence" value="ECO:0007669"/>
    <property type="project" value="UniProtKB-KW"/>
</dbReference>
<dbReference type="GO" id="GO:0034453">
    <property type="term" value="P:microtubule anchoring"/>
    <property type="evidence" value="ECO:0007669"/>
    <property type="project" value="InterPro"/>
</dbReference>
<dbReference type="GO" id="GO:0005813">
    <property type="term" value="C:centrosome"/>
    <property type="evidence" value="ECO:0007669"/>
    <property type="project" value="UniProtKB-SubCell"/>
</dbReference>
<dbReference type="Gene3D" id="1.20.960.40">
    <property type="match status" value="1"/>
</dbReference>
<comment type="subcellular location">
    <subcellularLocation>
        <location evidence="1">Cytoplasm</location>
        <location evidence="1">Cytoskeleton</location>
        <location evidence="1">Cilium basal body</location>
    </subcellularLocation>
    <subcellularLocation>
        <location evidence="2">Cytoplasm</location>
        <location evidence="2">Cytoskeleton</location>
        <location evidence="2">Microtubule organizing center</location>
        <location evidence="2">Centrosome</location>
    </subcellularLocation>
</comment>
<dbReference type="PANTHER" id="PTHR15431">
    <property type="entry name" value="FGFR1 ONCOGENE PARTNER/LISH DOMAIN-CONTAINING PROTEIN"/>
    <property type="match status" value="1"/>
</dbReference>
<dbReference type="Pfam" id="PF09398">
    <property type="entry name" value="FOP_dimer"/>
    <property type="match status" value="1"/>
</dbReference>
<keyword evidence="6" id="KW-0206">Cytoskeleton</keyword>
<dbReference type="InterPro" id="IPR018993">
    <property type="entry name" value="FOP_dimerisation-dom_N"/>
</dbReference>
<evidence type="ECO:0000313" key="9">
    <source>
        <dbReference type="EMBL" id="CUE73211.1"/>
    </source>
</evidence>
<dbReference type="PANTHER" id="PTHR15431:SF4">
    <property type="entry name" value="PROTEIN TONNEAU 1B"/>
    <property type="match status" value="1"/>
</dbReference>
<protein>
    <recommendedName>
        <fullName evidence="8">FGFR1 oncogene partner (FOP) N-terminal dimerisation domain-containing protein</fullName>
    </recommendedName>
</protein>
<dbReference type="PROSITE" id="PS50896">
    <property type="entry name" value="LISH"/>
    <property type="match status" value="1"/>
</dbReference>
<comment type="similarity">
    <text evidence="3">Belongs to the CEP43 family.</text>
</comment>
<dbReference type="EMBL" id="CYKH01000145">
    <property type="protein sequence ID" value="CUE73211.1"/>
    <property type="molecule type" value="Genomic_DNA"/>
</dbReference>
<name>A0A0S4IMB6_BODSA</name>
<keyword evidence="7" id="KW-0966">Cell projection</keyword>
<evidence type="ECO:0000256" key="7">
    <source>
        <dbReference type="ARBA" id="ARBA00023273"/>
    </source>
</evidence>
<gene>
    <name evidence="9" type="ORF">BSAL_54935</name>
</gene>
<dbReference type="Proteomes" id="UP000051952">
    <property type="component" value="Unassembled WGS sequence"/>
</dbReference>
<evidence type="ECO:0000259" key="8">
    <source>
        <dbReference type="Pfam" id="PF09398"/>
    </source>
</evidence>
<dbReference type="AlphaFoldDB" id="A0A0S4IMB6"/>
<evidence type="ECO:0000256" key="3">
    <source>
        <dbReference type="ARBA" id="ARBA00005385"/>
    </source>
</evidence>
<keyword evidence="4" id="KW-0963">Cytoplasm</keyword>
<proteinExistence type="inferred from homology"/>
<feature type="domain" description="FGFR1 oncogene partner (FOP) N-terminal dimerisation" evidence="8">
    <location>
        <begin position="57"/>
        <end position="115"/>
    </location>
</feature>
<evidence type="ECO:0000256" key="4">
    <source>
        <dbReference type="ARBA" id="ARBA00022490"/>
    </source>
</evidence>
<dbReference type="OrthoDB" id="5970631at2759"/>
<accession>A0A0S4IMB6</accession>
<dbReference type="InterPro" id="IPR006594">
    <property type="entry name" value="LisH"/>
</dbReference>
<dbReference type="OMA" id="FRTIELH"/>